<dbReference type="AlphaFoldDB" id="A0A1A9ZQY1"/>
<evidence type="ECO:0008006" key="3">
    <source>
        <dbReference type="Google" id="ProtNLM"/>
    </source>
</evidence>
<dbReference type="EnsemblMetazoa" id="GPAI022264-RA">
    <property type="protein sequence ID" value="GPAI022264-PA"/>
    <property type="gene ID" value="GPAI022264"/>
</dbReference>
<accession>A0A1A9ZQY1</accession>
<dbReference type="Proteomes" id="UP000092445">
    <property type="component" value="Unassembled WGS sequence"/>
</dbReference>
<sequence>MEKKYGSKYFKKESHLDLSTRRQKRNETVQDYATEIKHLAHFTYVGVAEFVLERLNTYAFVERLRGAELRKAIRTFSNAWTRVLLLQDGRSACCLCRAGCYCRKMGAVPVAYAEQGAIVARWVQCHRAWHSPLIDEMSRTNTLVSSASRHRSVGSLAEDPISPHVHLAFRRWDAGPLTRKGVVRRIVDSNNHDFSWIVVVSFAIVAAVVEVTAATKAIEGSNCNVTVVVDLRVVDCDCDYCCVKFLVWVCGGSGICNSFVLTMIRLPGWPVGEEGFGGAGAPQHLRTGDLELFVSYYSSHQTNLNYKIRLKYLFCIEYLHICSQWICVYERSYGNNSLDKSNRQIVVITRTCSSKLLLQ</sequence>
<proteinExistence type="predicted"/>
<reference evidence="2" key="1">
    <citation type="submission" date="2014-03" db="EMBL/GenBank/DDBJ databases">
        <authorList>
            <person name="Aksoy S."/>
            <person name="Warren W."/>
            <person name="Wilson R.K."/>
        </authorList>
    </citation>
    <scope>NUCLEOTIDE SEQUENCE [LARGE SCALE GENOMIC DNA]</scope>
    <source>
        <strain evidence="2">IAEA</strain>
    </source>
</reference>
<organism evidence="1 2">
    <name type="scientific">Glossina pallidipes</name>
    <name type="common">Tsetse fly</name>
    <dbReference type="NCBI Taxonomy" id="7398"/>
    <lineage>
        <taxon>Eukaryota</taxon>
        <taxon>Metazoa</taxon>
        <taxon>Ecdysozoa</taxon>
        <taxon>Arthropoda</taxon>
        <taxon>Hexapoda</taxon>
        <taxon>Insecta</taxon>
        <taxon>Pterygota</taxon>
        <taxon>Neoptera</taxon>
        <taxon>Endopterygota</taxon>
        <taxon>Diptera</taxon>
        <taxon>Brachycera</taxon>
        <taxon>Muscomorpha</taxon>
        <taxon>Hippoboscoidea</taxon>
        <taxon>Glossinidae</taxon>
        <taxon>Glossina</taxon>
    </lineage>
</organism>
<name>A0A1A9ZQY1_GLOPL</name>
<reference evidence="1" key="2">
    <citation type="submission" date="2020-05" db="UniProtKB">
        <authorList>
            <consortium name="EnsemblMetazoa"/>
        </authorList>
    </citation>
    <scope>IDENTIFICATION</scope>
    <source>
        <strain evidence="1">IAEA</strain>
    </source>
</reference>
<evidence type="ECO:0000313" key="2">
    <source>
        <dbReference type="Proteomes" id="UP000092445"/>
    </source>
</evidence>
<evidence type="ECO:0000313" key="1">
    <source>
        <dbReference type="EnsemblMetazoa" id="GPAI022264-PA"/>
    </source>
</evidence>
<protein>
    <recommendedName>
        <fullName evidence="3">Retrotransposon gag domain-containing protein</fullName>
    </recommendedName>
</protein>
<keyword evidence="2" id="KW-1185">Reference proteome</keyword>
<dbReference type="VEuPathDB" id="VectorBase:GPAI022264"/>